<organism evidence="2 3">
    <name type="scientific">Mucilaginibacter ginsenosidivorans</name>
    <dbReference type="NCBI Taxonomy" id="398053"/>
    <lineage>
        <taxon>Bacteria</taxon>
        <taxon>Pseudomonadati</taxon>
        <taxon>Bacteroidota</taxon>
        <taxon>Sphingobacteriia</taxon>
        <taxon>Sphingobacteriales</taxon>
        <taxon>Sphingobacteriaceae</taxon>
        <taxon>Mucilaginibacter</taxon>
    </lineage>
</organism>
<keyword evidence="3" id="KW-1185">Reference proteome</keyword>
<evidence type="ECO:0000313" key="3">
    <source>
        <dbReference type="Proteomes" id="UP000321479"/>
    </source>
</evidence>
<dbReference type="Proteomes" id="UP000321479">
    <property type="component" value="Chromosome"/>
</dbReference>
<gene>
    <name evidence="2" type="ORF">FRZ54_10845</name>
</gene>
<evidence type="ECO:0000256" key="1">
    <source>
        <dbReference type="SAM" id="Phobius"/>
    </source>
</evidence>
<feature type="transmembrane region" description="Helical" evidence="1">
    <location>
        <begin position="20"/>
        <end position="38"/>
    </location>
</feature>
<dbReference type="AlphaFoldDB" id="A0A5B8UWJ2"/>
<evidence type="ECO:0000313" key="2">
    <source>
        <dbReference type="EMBL" id="QEC63055.1"/>
    </source>
</evidence>
<dbReference type="RefSeq" id="WP_147031631.1">
    <property type="nucleotide sequence ID" value="NZ_CP042436.1"/>
</dbReference>
<accession>A0A5B8UWJ2</accession>
<keyword evidence="1" id="KW-0472">Membrane</keyword>
<dbReference type="EMBL" id="CP042436">
    <property type="protein sequence ID" value="QEC63055.1"/>
    <property type="molecule type" value="Genomic_DNA"/>
</dbReference>
<dbReference type="InterPro" id="IPR047676">
    <property type="entry name" value="FxLYD_dom"/>
</dbReference>
<dbReference type="KEGG" id="mgin:FRZ54_10845"/>
<name>A0A5B8UWJ2_9SPHI</name>
<keyword evidence="1" id="KW-1133">Transmembrane helix</keyword>
<sequence>MLKNCPKAGWADSLFSGAMIKSYVTILAVTLCLLYSCNQPEPDAALKRRADSIELHNKAKKMALEMMKRAEDSTAYAAGHEVARTVRSYGPCPAAIKTCAVVNDLRGGKAIVITLKNVSAKKIASVKLAWTVYNKAGRAIGSSAGMAKKELAKGRTGSYSWEINAPNGLRGKASVAGIYYKDGTKWLPAGAQED</sequence>
<protein>
    <submittedName>
        <fullName evidence="2">Uncharacterized protein</fullName>
    </submittedName>
</protein>
<reference evidence="2 3" key="1">
    <citation type="journal article" date="2017" name="Curr. Microbiol.">
        <title>Mucilaginibacter ginsenosidivorans sp. nov., Isolated from Soil of Ginseng Field.</title>
        <authorList>
            <person name="Kim M.M."/>
            <person name="Siddiqi M.Z."/>
            <person name="Im W.T."/>
        </authorList>
    </citation>
    <scope>NUCLEOTIDE SEQUENCE [LARGE SCALE GENOMIC DNA]</scope>
    <source>
        <strain evidence="2 3">Gsoil 3017</strain>
    </source>
</reference>
<proteinExistence type="predicted"/>
<dbReference type="NCBIfam" id="NF038353">
    <property type="entry name" value="FxLYD_dom"/>
    <property type="match status" value="1"/>
</dbReference>
<keyword evidence="1" id="KW-0812">Transmembrane</keyword>